<evidence type="ECO:0000256" key="3">
    <source>
        <dbReference type="ARBA" id="ARBA00008750"/>
    </source>
</evidence>
<evidence type="ECO:0000256" key="12">
    <source>
        <dbReference type="ARBA" id="ARBA00049556"/>
    </source>
</evidence>
<evidence type="ECO:0000256" key="10">
    <source>
        <dbReference type="ARBA" id="ARBA00023239"/>
    </source>
</evidence>
<dbReference type="InterPro" id="IPR006108">
    <property type="entry name" value="3HC_DH_C"/>
</dbReference>
<evidence type="ECO:0000256" key="5">
    <source>
        <dbReference type="ARBA" id="ARBA00022963"/>
    </source>
</evidence>
<dbReference type="FunFam" id="3.90.226.10:FF:000018">
    <property type="entry name" value="Fatty acid oxidation complex subunit alpha"/>
    <property type="match status" value="1"/>
</dbReference>
<dbReference type="AlphaFoldDB" id="A0A1C4E0D0"/>
<evidence type="ECO:0000256" key="9">
    <source>
        <dbReference type="ARBA" id="ARBA00023235"/>
    </source>
</evidence>
<feature type="binding site" evidence="14">
    <location>
        <position position="296"/>
    </location>
    <ligand>
        <name>substrate</name>
    </ligand>
</feature>
<dbReference type="InterPro" id="IPR036291">
    <property type="entry name" value="NAD(P)-bd_dom_sf"/>
</dbReference>
<keyword evidence="10 14" id="KW-0456">Lyase</keyword>
<dbReference type="EC" id="5.3.3.8" evidence="14"/>
<feature type="binding site" evidence="14">
    <location>
        <position position="343"/>
    </location>
    <ligand>
        <name>NAD(+)</name>
        <dbReference type="ChEBI" id="CHEBI:57540"/>
    </ligand>
</feature>
<feature type="binding site" evidence="14">
    <location>
        <position position="500"/>
    </location>
    <ligand>
        <name>substrate</name>
    </ligand>
</feature>
<dbReference type="NCBIfam" id="NF008727">
    <property type="entry name" value="PRK11730.1"/>
    <property type="match status" value="1"/>
</dbReference>
<feature type="binding site" evidence="14">
    <location>
        <position position="429"/>
    </location>
    <ligand>
        <name>NAD(+)</name>
        <dbReference type="ChEBI" id="CHEBI:57540"/>
    </ligand>
</feature>
<feature type="domain" description="3-hydroxyacyl-CoA dehydrogenase C-terminal" evidence="15">
    <location>
        <begin position="496"/>
        <end position="592"/>
    </location>
</feature>
<dbReference type="InterPro" id="IPR008927">
    <property type="entry name" value="6-PGluconate_DH-like_C_sf"/>
</dbReference>
<protein>
    <recommendedName>
        <fullName evidence="14">Fatty acid oxidation complex subunit alpha</fullName>
    </recommendedName>
    <domain>
        <recommendedName>
            <fullName evidence="14">Enoyl-CoA hydratase/Delta(3)-cis-Delta(2)-trans-enoyl-CoA isomerase/3-hydroxybutyryl-CoA epimerase</fullName>
            <ecNumber evidence="14">4.2.1.17</ecNumber>
            <ecNumber evidence="14">5.1.2.3</ecNumber>
            <ecNumber evidence="14">5.3.3.8</ecNumber>
        </recommendedName>
    </domain>
    <domain>
        <recommendedName>
            <fullName evidence="14">3-hydroxyacyl-CoA dehydrogenase</fullName>
            <ecNumber evidence="14">1.1.1.35</ecNumber>
        </recommendedName>
    </domain>
</protein>
<keyword evidence="7 14" id="KW-0520">NAD</keyword>
<feature type="binding site" evidence="14">
    <location>
        <position position="660"/>
    </location>
    <ligand>
        <name>substrate</name>
    </ligand>
</feature>
<comment type="similarity">
    <text evidence="2">In the central section; belongs to the 3-hydroxyacyl-CoA dehydrogenase family.</text>
</comment>
<feature type="region of interest" description="3-hydroxyacyl-CoA dehydrogenase" evidence="14">
    <location>
        <begin position="311"/>
        <end position="729"/>
    </location>
</feature>
<keyword evidence="4 14" id="KW-0276">Fatty acid metabolism</keyword>
<dbReference type="InterPro" id="IPR001753">
    <property type="entry name" value="Enoyl-CoA_hydra/iso"/>
</dbReference>
<dbReference type="PROSITE" id="PS00067">
    <property type="entry name" value="3HCDH"/>
    <property type="match status" value="1"/>
</dbReference>
<dbReference type="SUPFAM" id="SSF52096">
    <property type="entry name" value="ClpP/crotonase"/>
    <property type="match status" value="1"/>
</dbReference>
<evidence type="ECO:0000256" key="1">
    <source>
        <dbReference type="ARBA" id="ARBA00005005"/>
    </source>
</evidence>
<dbReference type="InterPro" id="IPR029045">
    <property type="entry name" value="ClpP/crotonase-like_dom_sf"/>
</dbReference>
<dbReference type="NCBIfam" id="TIGR02437">
    <property type="entry name" value="FadB"/>
    <property type="match status" value="1"/>
</dbReference>
<name>A0A1C4E0D0_9ENTR</name>
<dbReference type="GO" id="GO:0016509">
    <property type="term" value="F:long-chain (3S)-3-hydroxyacyl-CoA dehydrogenase (NAD+) activity"/>
    <property type="evidence" value="ECO:0007669"/>
    <property type="project" value="TreeGrafter"/>
</dbReference>
<dbReference type="HAMAP" id="MF_01621">
    <property type="entry name" value="FadB"/>
    <property type="match status" value="1"/>
</dbReference>
<organism evidence="17 18">
    <name type="scientific">Kosakonia oryziphila</name>
    <dbReference type="NCBI Taxonomy" id="1005667"/>
    <lineage>
        <taxon>Bacteria</taxon>
        <taxon>Pseudomonadati</taxon>
        <taxon>Pseudomonadota</taxon>
        <taxon>Gammaproteobacteria</taxon>
        <taxon>Enterobacterales</taxon>
        <taxon>Enterobacteriaceae</taxon>
        <taxon>Kosakonia</taxon>
    </lineage>
</organism>
<keyword evidence="5 14" id="KW-0442">Lipid degradation</keyword>
<dbReference type="PANTHER" id="PTHR43612">
    <property type="entry name" value="TRIFUNCTIONAL ENZYME SUBUNIT ALPHA"/>
    <property type="match status" value="1"/>
</dbReference>
<dbReference type="GO" id="GO:0008692">
    <property type="term" value="F:3-hydroxybutyryl-CoA epimerase activity"/>
    <property type="evidence" value="ECO:0007669"/>
    <property type="project" value="UniProtKB-UniRule"/>
</dbReference>
<evidence type="ECO:0000256" key="13">
    <source>
        <dbReference type="ARBA" id="ARBA00065953"/>
    </source>
</evidence>
<gene>
    <name evidence="14" type="primary">fadB</name>
    <name evidence="17" type="ORF">GA0061070_101978</name>
</gene>
<comment type="function">
    <text evidence="14">Involved in the aerobic and anaerobic degradation of long-chain fatty acids via beta-oxidation cycle. Catalyzes the formation of 3-oxoacyl-CoA from enoyl-CoA via L-3-hydroxyacyl-CoA. It can also use D-3-hydroxyacyl-CoA and cis-3-enoyl-CoA as substrate.</text>
</comment>
<evidence type="ECO:0000256" key="4">
    <source>
        <dbReference type="ARBA" id="ARBA00022832"/>
    </source>
</evidence>
<dbReference type="PROSITE" id="PS00166">
    <property type="entry name" value="ENOYL_COA_HYDRATASE"/>
    <property type="match status" value="1"/>
</dbReference>
<proteinExistence type="inferred from homology"/>
<accession>A0A1C4E0D0</accession>
<dbReference type="Proteomes" id="UP000198515">
    <property type="component" value="Unassembled WGS sequence"/>
</dbReference>
<feature type="region of interest" description="Enoyl-CoA hydratase/isomerase" evidence="14">
    <location>
        <begin position="1"/>
        <end position="189"/>
    </location>
</feature>
<evidence type="ECO:0000259" key="16">
    <source>
        <dbReference type="Pfam" id="PF02737"/>
    </source>
</evidence>
<dbReference type="Gene3D" id="1.10.1040.50">
    <property type="match status" value="1"/>
</dbReference>
<comment type="catalytic activity">
    <reaction evidence="14">
        <text>a (3E)-enoyl-CoA = a 4-saturated (2E)-enoyl-CoA</text>
        <dbReference type="Rhea" id="RHEA:45228"/>
        <dbReference type="ChEBI" id="CHEBI:58521"/>
        <dbReference type="ChEBI" id="CHEBI:85097"/>
        <dbReference type="EC" id="5.3.3.8"/>
    </reaction>
</comment>
<feature type="domain" description="3-hydroxyacyl-CoA dehydrogenase C-terminal" evidence="15">
    <location>
        <begin position="627"/>
        <end position="691"/>
    </location>
</feature>
<dbReference type="InterPro" id="IPR006180">
    <property type="entry name" value="3-OHacyl-CoA_DH_CS"/>
</dbReference>
<dbReference type="GO" id="GO:0036125">
    <property type="term" value="C:fatty acid beta-oxidation multienzyme complex"/>
    <property type="evidence" value="ECO:0007669"/>
    <property type="project" value="InterPro"/>
</dbReference>
<sequence length="729" mass="79766">MLYKGNNLYLNWLEDGIAELVFDAPGSVNKLDTATVASLGEALAVLEKQSDLKGLLLRSEKATFIVGADITEFLSLFLVPEEQLSQWLHFANSVFNRLEDLPVPTVSAVNGYALGGGCECVLATDYRLATPDLRIGLPETKLGIMPGFGGSVRMPRLLGADSALEIIAAGKDVDAEQALKIGLVDGIVKPEKLREGAIAILRQAINGDLDWKAKRQPKLEPLKLNKIEAAMSFTIAKGMVMQTAGKHYPAPLTAVKTIEAAARFGRDEALKLENQSFVPLAHTNEARALVGIFLNDQYVKAQAKKLTKNIETPKQAAVLGAGIMGGGIAYQSAWKGVPVLIKDINEKSLALGINEAGKLLNKQLERGKIDGLKLASVIATIQPTLEYAGFERADVVVEAVVENPKVKKAVLAETEAKVRPDTVLASNTSTIPISELASVLKRPENFCGMHFFNPVHRMPLVEVIRGEKTSDETLAKVVAWASKMGKTPIVVNDCPGFFVNRVLFPYFAGFSQLLRDGADFRKVDKVMEKQFGWPMGPAYLLDVVGIDTAHHAHAVMAAGFPQRMQKDYRDAIDALFERQRFGQKNGLGFWRYKEDSKGKPKKEEDSAVDNLLAEISKGKQDFRDEEIIARMMIPMVNEVVRCLEEGIIASPAEADMALVYGLGFPPFHGGAFRWLDTIGSAKYLDMAQHYQHLGPLYEVPAGLCEKARRNEPYYPAVDPARPVGELKTA</sequence>
<evidence type="ECO:0000259" key="15">
    <source>
        <dbReference type="Pfam" id="PF00725"/>
    </source>
</evidence>
<feature type="active site" description="For 3-hydroxyacyl-CoA dehydrogenase activity" evidence="14">
    <location>
        <position position="450"/>
    </location>
</feature>
<dbReference type="OrthoDB" id="5389341at2"/>
<dbReference type="Gene3D" id="3.90.226.10">
    <property type="entry name" value="2-enoyl-CoA Hydratase, Chain A, domain 1"/>
    <property type="match status" value="1"/>
</dbReference>
<dbReference type="GO" id="GO:0004165">
    <property type="term" value="F:delta(3)-delta(2)-enoyl-CoA isomerase activity"/>
    <property type="evidence" value="ECO:0007669"/>
    <property type="project" value="UniProtKB-UniRule"/>
</dbReference>
<dbReference type="EC" id="4.2.1.17" evidence="14"/>
<comment type="subunit">
    <text evidence="13 14">Heterotetramer of two alpha chains (FadB) and two beta chains (FadA).</text>
</comment>
<comment type="similarity">
    <text evidence="14">In the C-terminal section; belongs to the 3-hydroxyacyl-CoA dehydrogenase family.</text>
</comment>
<evidence type="ECO:0000256" key="8">
    <source>
        <dbReference type="ARBA" id="ARBA00023098"/>
    </source>
</evidence>
<dbReference type="InterPro" id="IPR006176">
    <property type="entry name" value="3-OHacyl-CoA_DH_NAD-bd"/>
</dbReference>
<feature type="site" description="Important for catalytic activity" evidence="14">
    <location>
        <position position="139"/>
    </location>
</feature>
<keyword evidence="11 14" id="KW-0511">Multifunctional enzyme</keyword>
<keyword evidence="6 14" id="KW-0560">Oxidoreductase</keyword>
<dbReference type="UniPathway" id="UPA00659"/>
<dbReference type="Pfam" id="PF00378">
    <property type="entry name" value="ECH_1"/>
    <property type="match status" value="1"/>
</dbReference>
<comment type="catalytic activity">
    <reaction evidence="14">
        <text>a (3Z)-enoyl-CoA = a 4-saturated (2E)-enoyl-CoA</text>
        <dbReference type="Rhea" id="RHEA:45900"/>
        <dbReference type="ChEBI" id="CHEBI:85097"/>
        <dbReference type="ChEBI" id="CHEBI:85489"/>
        <dbReference type="EC" id="5.3.3.8"/>
    </reaction>
</comment>
<dbReference type="RefSeq" id="WP_090136129.1">
    <property type="nucleotide sequence ID" value="NZ_FMBC01000019.1"/>
</dbReference>
<dbReference type="InterPro" id="IPR012799">
    <property type="entry name" value="FadB"/>
</dbReference>
<evidence type="ECO:0000256" key="14">
    <source>
        <dbReference type="HAMAP-Rule" id="MF_01621"/>
    </source>
</evidence>
<comment type="catalytic activity">
    <reaction evidence="14">
        <text>a 4-saturated-(3S)-3-hydroxyacyl-CoA = a (3E)-enoyl-CoA + H2O</text>
        <dbReference type="Rhea" id="RHEA:20724"/>
        <dbReference type="ChEBI" id="CHEBI:15377"/>
        <dbReference type="ChEBI" id="CHEBI:58521"/>
        <dbReference type="ChEBI" id="CHEBI:137480"/>
        <dbReference type="EC" id="4.2.1.17"/>
    </reaction>
</comment>
<evidence type="ECO:0000313" key="18">
    <source>
        <dbReference type="Proteomes" id="UP000198515"/>
    </source>
</evidence>
<feature type="binding site" evidence="14">
    <location>
        <position position="407"/>
    </location>
    <ligand>
        <name>NAD(+)</name>
        <dbReference type="ChEBI" id="CHEBI:57540"/>
    </ligand>
</feature>
<dbReference type="InterPro" id="IPR050136">
    <property type="entry name" value="FA_oxidation_alpha_subunit"/>
</dbReference>
<feature type="binding site" evidence="14">
    <location>
        <begin position="400"/>
        <end position="402"/>
    </location>
    <ligand>
        <name>NAD(+)</name>
        <dbReference type="ChEBI" id="CHEBI:57540"/>
    </ligand>
</feature>
<dbReference type="Pfam" id="PF02737">
    <property type="entry name" value="3HCDH_N"/>
    <property type="match status" value="1"/>
</dbReference>
<dbReference type="InterPro" id="IPR018376">
    <property type="entry name" value="Enoyl-CoA_hyd/isom_CS"/>
</dbReference>
<evidence type="ECO:0000256" key="6">
    <source>
        <dbReference type="ARBA" id="ARBA00023002"/>
    </source>
</evidence>
<comment type="catalytic activity">
    <reaction evidence="12 14">
        <text>a (3S)-3-hydroxyacyl-CoA + NAD(+) = a 3-oxoacyl-CoA + NADH + H(+)</text>
        <dbReference type="Rhea" id="RHEA:22432"/>
        <dbReference type="ChEBI" id="CHEBI:15378"/>
        <dbReference type="ChEBI" id="CHEBI:57318"/>
        <dbReference type="ChEBI" id="CHEBI:57540"/>
        <dbReference type="ChEBI" id="CHEBI:57945"/>
        <dbReference type="ChEBI" id="CHEBI:90726"/>
        <dbReference type="EC" id="1.1.1.35"/>
    </reaction>
</comment>
<dbReference type="GO" id="GO:0018812">
    <property type="term" value="F:3-hydroxyacyl-CoA dehydratase activity"/>
    <property type="evidence" value="ECO:0007669"/>
    <property type="project" value="RHEA"/>
</dbReference>
<dbReference type="CDD" id="cd06558">
    <property type="entry name" value="crotonase-like"/>
    <property type="match status" value="1"/>
</dbReference>
<dbReference type="GO" id="GO:0006635">
    <property type="term" value="P:fatty acid beta-oxidation"/>
    <property type="evidence" value="ECO:0007669"/>
    <property type="project" value="UniProtKB-UniRule"/>
</dbReference>
<comment type="pathway">
    <text evidence="1 14">Lipid metabolism; fatty acid beta-oxidation.</text>
</comment>
<feature type="binding site" evidence="14">
    <location>
        <position position="453"/>
    </location>
    <ligand>
        <name>NAD(+)</name>
        <dbReference type="ChEBI" id="CHEBI:57540"/>
    </ligand>
</feature>
<dbReference type="GO" id="GO:0070403">
    <property type="term" value="F:NAD+ binding"/>
    <property type="evidence" value="ECO:0007669"/>
    <property type="project" value="InterPro"/>
</dbReference>
<evidence type="ECO:0000256" key="11">
    <source>
        <dbReference type="ARBA" id="ARBA00023268"/>
    </source>
</evidence>
<feature type="domain" description="3-hydroxyacyl-CoA dehydrogenase NAD binding" evidence="16">
    <location>
        <begin position="316"/>
        <end position="494"/>
    </location>
</feature>
<comment type="catalytic activity">
    <reaction evidence="14">
        <text>a (3S)-3-hydroxyacyl-CoA = a (2E)-enoyl-CoA + H2O</text>
        <dbReference type="Rhea" id="RHEA:16105"/>
        <dbReference type="ChEBI" id="CHEBI:15377"/>
        <dbReference type="ChEBI" id="CHEBI:57318"/>
        <dbReference type="ChEBI" id="CHEBI:58856"/>
        <dbReference type="EC" id="4.2.1.17"/>
    </reaction>
</comment>
<keyword evidence="9 14" id="KW-0413">Isomerase</keyword>
<evidence type="ECO:0000256" key="2">
    <source>
        <dbReference type="ARBA" id="ARBA00007005"/>
    </source>
</evidence>
<dbReference type="PANTHER" id="PTHR43612:SF3">
    <property type="entry name" value="TRIFUNCTIONAL ENZYME SUBUNIT ALPHA, MITOCHONDRIAL"/>
    <property type="match status" value="1"/>
</dbReference>
<feature type="binding site" evidence="14">
    <location>
        <position position="324"/>
    </location>
    <ligand>
        <name>NAD(+)</name>
        <dbReference type="ChEBI" id="CHEBI:57540"/>
    </ligand>
</feature>
<dbReference type="SUPFAM" id="SSF48179">
    <property type="entry name" value="6-phosphogluconate dehydrogenase C-terminal domain-like"/>
    <property type="match status" value="2"/>
</dbReference>
<dbReference type="SUPFAM" id="SSF51735">
    <property type="entry name" value="NAD(P)-binding Rossmann-fold domains"/>
    <property type="match status" value="1"/>
</dbReference>
<dbReference type="Gene3D" id="3.40.50.720">
    <property type="entry name" value="NAD(P)-binding Rossmann-like Domain"/>
    <property type="match status" value="1"/>
</dbReference>
<comment type="catalytic activity">
    <reaction evidence="14">
        <text>(3S)-3-hydroxybutanoyl-CoA = (3R)-3-hydroxybutanoyl-CoA</text>
        <dbReference type="Rhea" id="RHEA:21760"/>
        <dbReference type="ChEBI" id="CHEBI:57315"/>
        <dbReference type="ChEBI" id="CHEBI:57316"/>
        <dbReference type="EC" id="5.1.2.3"/>
    </reaction>
</comment>
<keyword evidence="18" id="KW-1185">Reference proteome</keyword>
<comment type="similarity">
    <text evidence="3 14">In the N-terminal section; belongs to the enoyl-CoA hydratase/isomerase family.</text>
</comment>
<dbReference type="FunFam" id="1.10.1040.50:FF:000001">
    <property type="entry name" value="Fatty acid oxidation complex subunit alpha"/>
    <property type="match status" value="1"/>
</dbReference>
<evidence type="ECO:0000313" key="17">
    <source>
        <dbReference type="EMBL" id="SCC37066.1"/>
    </source>
</evidence>
<dbReference type="EMBL" id="FMBC01000019">
    <property type="protein sequence ID" value="SCC37066.1"/>
    <property type="molecule type" value="Genomic_DNA"/>
</dbReference>
<keyword evidence="8 14" id="KW-0443">Lipid metabolism</keyword>
<evidence type="ECO:0000256" key="7">
    <source>
        <dbReference type="ARBA" id="ARBA00023027"/>
    </source>
</evidence>
<feature type="site" description="Important for catalytic activity" evidence="14">
    <location>
        <position position="119"/>
    </location>
</feature>
<dbReference type="Pfam" id="PF00725">
    <property type="entry name" value="3HCDH"/>
    <property type="match status" value="2"/>
</dbReference>
<dbReference type="EC" id="5.1.2.3" evidence="14"/>
<reference evidence="18" key="1">
    <citation type="submission" date="2016-08" db="EMBL/GenBank/DDBJ databases">
        <authorList>
            <person name="Varghese N."/>
            <person name="Submissions Spin"/>
        </authorList>
    </citation>
    <scope>NUCLEOTIDE SEQUENCE [LARGE SCALE GENOMIC DNA]</scope>
    <source>
        <strain evidence="18">REICA_142</strain>
    </source>
</reference>
<dbReference type="EC" id="1.1.1.35" evidence="14"/>
<dbReference type="FunFam" id="3.40.50.720:FF:000009">
    <property type="entry name" value="Fatty oxidation complex, alpha subunit"/>
    <property type="match status" value="1"/>
</dbReference>